<organism evidence="1 2">
    <name type="scientific">Steinernema glaseri</name>
    <dbReference type="NCBI Taxonomy" id="37863"/>
    <lineage>
        <taxon>Eukaryota</taxon>
        <taxon>Metazoa</taxon>
        <taxon>Ecdysozoa</taxon>
        <taxon>Nematoda</taxon>
        <taxon>Chromadorea</taxon>
        <taxon>Rhabditida</taxon>
        <taxon>Tylenchina</taxon>
        <taxon>Panagrolaimomorpha</taxon>
        <taxon>Strongyloidoidea</taxon>
        <taxon>Steinernematidae</taxon>
        <taxon>Steinernema</taxon>
    </lineage>
</organism>
<sequence length="68" mass="7476">MGGQRPTCVSLSESSTFTEHIPEKRHLNDLSKELFGPTHDSDRVHFKCVALTRAKSRAIRALGLGNVA</sequence>
<dbReference type="Proteomes" id="UP000095287">
    <property type="component" value="Unplaced"/>
</dbReference>
<proteinExistence type="predicted"/>
<protein>
    <submittedName>
        <fullName evidence="2">UvrD_C_2 domain-containing protein</fullName>
    </submittedName>
</protein>
<reference evidence="2" key="1">
    <citation type="submission" date="2016-11" db="UniProtKB">
        <authorList>
            <consortium name="WormBaseParasite"/>
        </authorList>
    </citation>
    <scope>IDENTIFICATION</scope>
</reference>
<evidence type="ECO:0000313" key="2">
    <source>
        <dbReference type="WBParaSite" id="L893_g7654.t1"/>
    </source>
</evidence>
<accession>A0A1I8AN00</accession>
<name>A0A1I8AN00_9BILA</name>
<keyword evidence="1" id="KW-1185">Reference proteome</keyword>
<dbReference type="AlphaFoldDB" id="A0A1I8AN00"/>
<evidence type="ECO:0000313" key="1">
    <source>
        <dbReference type="Proteomes" id="UP000095287"/>
    </source>
</evidence>
<dbReference type="WBParaSite" id="L893_g7654.t1">
    <property type="protein sequence ID" value="L893_g7654.t1"/>
    <property type="gene ID" value="L893_g7654"/>
</dbReference>